<dbReference type="PANTHER" id="PTHR10763:SF26">
    <property type="entry name" value="CELL DIVISION CONTROL PROTEIN 6 HOMOLOG"/>
    <property type="match status" value="1"/>
</dbReference>
<comment type="subcellular location">
    <subcellularLocation>
        <location evidence="1">Nucleus</location>
    </subcellularLocation>
</comment>
<evidence type="ECO:0000313" key="13">
    <source>
        <dbReference type="Proteomes" id="UP000001744"/>
    </source>
</evidence>
<evidence type="ECO:0000313" key="12">
    <source>
        <dbReference type="JaponicusDB" id="SJAG_02074"/>
    </source>
</evidence>
<evidence type="ECO:0000256" key="1">
    <source>
        <dbReference type="ARBA" id="ARBA00004123"/>
    </source>
</evidence>
<dbReference type="SUPFAM" id="SSF52540">
    <property type="entry name" value="P-loop containing nucleoside triphosphate hydrolases"/>
    <property type="match status" value="1"/>
</dbReference>
<evidence type="ECO:0000256" key="6">
    <source>
        <dbReference type="ARBA" id="ARBA00023306"/>
    </source>
</evidence>
<dbReference type="InterPro" id="IPR015163">
    <property type="entry name" value="Cdc6_C"/>
</dbReference>
<dbReference type="InterPro" id="IPR027417">
    <property type="entry name" value="P-loop_NTPase"/>
</dbReference>
<dbReference type="GO" id="GO:0006270">
    <property type="term" value="P:DNA replication initiation"/>
    <property type="evidence" value="ECO:0000318"/>
    <property type="project" value="GO_Central"/>
</dbReference>
<dbReference type="Gene3D" id="1.10.8.60">
    <property type="match status" value="1"/>
</dbReference>
<evidence type="ECO:0000313" key="11">
    <source>
        <dbReference type="EMBL" id="EEB07000.2"/>
    </source>
</evidence>
<dbReference type="InterPro" id="IPR036390">
    <property type="entry name" value="WH_DNA-bd_sf"/>
</dbReference>
<dbReference type="OrthoDB" id="1926878at2759"/>
<keyword evidence="6" id="KW-0131">Cell cycle</keyword>
<name>B6JZN2_SCHJY</name>
<dbReference type="eggNOG" id="KOG2227">
    <property type="taxonomic scope" value="Eukaryota"/>
</dbReference>
<comment type="similarity">
    <text evidence="2 7">Belongs to the CDC6/cdc18 family.</text>
</comment>
<dbReference type="GO" id="GO:0140530">
    <property type="term" value="P:MCM complex loading"/>
    <property type="evidence" value="ECO:0007669"/>
    <property type="project" value="EnsemblFungi"/>
</dbReference>
<dbReference type="AlphaFoldDB" id="B6JZN2"/>
<organism evidence="11 13">
    <name type="scientific">Schizosaccharomyces japonicus (strain yFS275 / FY16936)</name>
    <name type="common">Fission yeast</name>
    <dbReference type="NCBI Taxonomy" id="402676"/>
    <lineage>
        <taxon>Eukaryota</taxon>
        <taxon>Fungi</taxon>
        <taxon>Dikarya</taxon>
        <taxon>Ascomycota</taxon>
        <taxon>Taphrinomycotina</taxon>
        <taxon>Schizosaccharomycetes</taxon>
        <taxon>Schizosaccharomycetales</taxon>
        <taxon>Schizosaccharomycetaceae</taxon>
        <taxon>Schizosaccharomyces</taxon>
    </lineage>
</organism>
<dbReference type="STRING" id="402676.B6JZN2"/>
<protein>
    <recommendedName>
        <fullName evidence="7">Cell division control protein</fullName>
    </recommendedName>
</protein>
<dbReference type="Pfam" id="PF13401">
    <property type="entry name" value="AAA_22"/>
    <property type="match status" value="1"/>
</dbReference>
<dbReference type="CDD" id="cd00009">
    <property type="entry name" value="AAA"/>
    <property type="match status" value="1"/>
</dbReference>
<dbReference type="RefSeq" id="XP_002173293.2">
    <property type="nucleotide sequence ID" value="XM_002173257.2"/>
</dbReference>
<dbReference type="Gene3D" id="3.40.50.300">
    <property type="entry name" value="P-loop containing nucleotide triphosphate hydrolases"/>
    <property type="match status" value="1"/>
</dbReference>
<dbReference type="FunFam" id="3.40.50.300:FF:000547">
    <property type="entry name" value="Cell division control protein"/>
    <property type="match status" value="1"/>
</dbReference>
<dbReference type="PIRSF" id="PIRSF001767">
    <property type="entry name" value="Cdc6"/>
    <property type="match status" value="1"/>
</dbReference>
<gene>
    <name evidence="12" type="primary">cdc18</name>
    <name evidence="11" type="ORF">SJAG_02074</name>
</gene>
<dbReference type="GO" id="GO:0016887">
    <property type="term" value="F:ATP hydrolysis activity"/>
    <property type="evidence" value="ECO:0007669"/>
    <property type="project" value="InterPro"/>
</dbReference>
<dbReference type="SMART" id="SM01074">
    <property type="entry name" value="Cdc6_C"/>
    <property type="match status" value="1"/>
</dbReference>
<feature type="region of interest" description="Disordered" evidence="8">
    <location>
        <begin position="1"/>
        <end position="21"/>
    </location>
</feature>
<dbReference type="JaponicusDB" id="SJAG_02074">
    <property type="gene designation" value="cdc18"/>
</dbReference>
<dbReference type="Gene3D" id="1.10.10.10">
    <property type="entry name" value="Winged helix-like DNA-binding domain superfamily/Winged helix DNA-binding domain"/>
    <property type="match status" value="1"/>
</dbReference>
<dbReference type="GeneID" id="7047920"/>
<dbReference type="GO" id="GO:0005634">
    <property type="term" value="C:nucleus"/>
    <property type="evidence" value="ECO:0000318"/>
    <property type="project" value="GO_Central"/>
</dbReference>
<dbReference type="EMBL" id="KE651168">
    <property type="protein sequence ID" value="EEB07000.2"/>
    <property type="molecule type" value="Genomic_DNA"/>
</dbReference>
<dbReference type="GO" id="GO:0003688">
    <property type="term" value="F:DNA replication origin binding"/>
    <property type="evidence" value="ECO:0000318"/>
    <property type="project" value="GO_Central"/>
</dbReference>
<proteinExistence type="inferred from homology"/>
<evidence type="ECO:0000259" key="10">
    <source>
        <dbReference type="SMART" id="SM01074"/>
    </source>
</evidence>
<dbReference type="Proteomes" id="UP000001744">
    <property type="component" value="Unassembled WGS sequence"/>
</dbReference>
<sequence length="531" mass="58379">MSAELASSGMNQSCPSTPLRRSKRLQQKLALADCTDELCNLPQTNIFTTPKRKRNADIYKSPSPCETFSDQAKLERAISRHSQTPKTPRRVVQLLTPQSHHMRTPTCAFLARGFTPKRPDFTGTPATPGTPSVYTNARQQLRRSARVQQVVGRSEEKSKVFEFVSTCVESHTGAALYVSGAPGTGKTAVITEVVSQFSAENNDIQLCSLNCMTVSNPRTIFAKILAKLTNSLEAEALDQESAKQQLAAYLSRNEKQGSPCATVILVLDEMDYLVAREQEVLYTLFEWPTLENSRLCLIGIANALDLTERILPRLRTKNAVPKLLSFPPYSAKDIADIIQTRLNAVSGSPGVTFIHPAAIDLCSRKVASSSGDLRKALDICRRALELVECENREQVAKGEVSGVPKPATISHVVRATSVLSQSASSRIKSLSMQQKAILCTLVVHGKSSSNILDVFERYCALCQRDNLIHPLTSSEFCDVINSLEVLSIVQLRSKHRTSRLADRAVTLCVPEMDVITAVADIGTLKRFFDKS</sequence>
<dbReference type="GO" id="GO:0140463">
    <property type="term" value="F:chromatin-protein adaptor activity"/>
    <property type="evidence" value="ECO:0007669"/>
    <property type="project" value="EnsemblFungi"/>
</dbReference>
<evidence type="ECO:0000256" key="5">
    <source>
        <dbReference type="ARBA" id="ARBA00023242"/>
    </source>
</evidence>
<keyword evidence="4" id="KW-0235">DNA replication</keyword>
<dbReference type="SMART" id="SM00382">
    <property type="entry name" value="AAA"/>
    <property type="match status" value="1"/>
</dbReference>
<accession>B6JZN2</accession>
<dbReference type="InterPro" id="IPR016314">
    <property type="entry name" value="Cdc6/18"/>
</dbReference>
<dbReference type="Pfam" id="PF09079">
    <property type="entry name" value="WHD_Cdc6"/>
    <property type="match status" value="1"/>
</dbReference>
<reference evidence="11 13" key="1">
    <citation type="journal article" date="2011" name="Science">
        <title>Comparative functional genomics of the fission yeasts.</title>
        <authorList>
            <person name="Rhind N."/>
            <person name="Chen Z."/>
            <person name="Yassour M."/>
            <person name="Thompson D.A."/>
            <person name="Haas B.J."/>
            <person name="Habib N."/>
            <person name="Wapinski I."/>
            <person name="Roy S."/>
            <person name="Lin M.F."/>
            <person name="Heiman D.I."/>
            <person name="Young S.K."/>
            <person name="Furuya K."/>
            <person name="Guo Y."/>
            <person name="Pidoux A."/>
            <person name="Chen H.M."/>
            <person name="Robbertse B."/>
            <person name="Goldberg J.M."/>
            <person name="Aoki K."/>
            <person name="Bayne E.H."/>
            <person name="Berlin A.M."/>
            <person name="Desjardins C.A."/>
            <person name="Dobbs E."/>
            <person name="Dukaj L."/>
            <person name="Fan L."/>
            <person name="FitzGerald M.G."/>
            <person name="French C."/>
            <person name="Gujja S."/>
            <person name="Hansen K."/>
            <person name="Keifenheim D."/>
            <person name="Levin J.Z."/>
            <person name="Mosher R.A."/>
            <person name="Mueller C.A."/>
            <person name="Pfiffner J."/>
            <person name="Priest M."/>
            <person name="Russ C."/>
            <person name="Smialowska A."/>
            <person name="Swoboda P."/>
            <person name="Sykes S.M."/>
            <person name="Vaughn M."/>
            <person name="Vengrova S."/>
            <person name="Yoder R."/>
            <person name="Zeng Q."/>
            <person name="Allshire R."/>
            <person name="Baulcombe D."/>
            <person name="Birren B.W."/>
            <person name="Brown W."/>
            <person name="Ekwall K."/>
            <person name="Kellis M."/>
            <person name="Leatherwood J."/>
            <person name="Levin H."/>
            <person name="Margalit H."/>
            <person name="Martienssen R."/>
            <person name="Nieduszynski C.A."/>
            <person name="Spatafora J.W."/>
            <person name="Friedman N."/>
            <person name="Dalgaard J.Z."/>
            <person name="Baumann P."/>
            <person name="Niki H."/>
            <person name="Regev A."/>
            <person name="Nusbaum C."/>
        </authorList>
    </citation>
    <scope>NUCLEOTIDE SEQUENCE [LARGE SCALE GENOMIC DNA]</scope>
    <source>
        <strain evidence="13">yFS275 / FY16936</strain>
    </source>
</reference>
<dbReference type="InterPro" id="IPR049945">
    <property type="entry name" value="AAA_22"/>
</dbReference>
<dbReference type="GO" id="GO:1902975">
    <property type="term" value="P:mitotic DNA replication initiation"/>
    <property type="evidence" value="ECO:0007669"/>
    <property type="project" value="EnsemblFungi"/>
</dbReference>
<evidence type="ECO:0000256" key="3">
    <source>
        <dbReference type="ARBA" id="ARBA00022618"/>
    </source>
</evidence>
<feature type="domain" description="Cdc6 C-terminal" evidence="10">
    <location>
        <begin position="438"/>
        <end position="518"/>
    </location>
</feature>
<dbReference type="Pfam" id="PF22606">
    <property type="entry name" value="Cdc6-ORC-like_ATPase_lid"/>
    <property type="match status" value="1"/>
</dbReference>
<evidence type="ECO:0000259" key="9">
    <source>
        <dbReference type="SMART" id="SM00382"/>
    </source>
</evidence>
<dbReference type="InterPro" id="IPR050311">
    <property type="entry name" value="ORC1/CDC6"/>
</dbReference>
<dbReference type="VEuPathDB" id="FungiDB:SJAG_02074"/>
<dbReference type="GO" id="GO:0000785">
    <property type="term" value="C:chromatin"/>
    <property type="evidence" value="ECO:0007669"/>
    <property type="project" value="EnsemblFungi"/>
</dbReference>
<evidence type="ECO:0000256" key="7">
    <source>
        <dbReference type="PIRNR" id="PIRNR001767"/>
    </source>
</evidence>
<evidence type="ECO:0000256" key="2">
    <source>
        <dbReference type="ARBA" id="ARBA00006184"/>
    </source>
</evidence>
<keyword evidence="3" id="KW-0132">Cell division</keyword>
<dbReference type="InterPro" id="IPR054425">
    <property type="entry name" value="Cdc6_ORC1-like_ATPase_lid"/>
</dbReference>
<keyword evidence="5" id="KW-0539">Nucleus</keyword>
<evidence type="ECO:0000256" key="8">
    <source>
        <dbReference type="SAM" id="MobiDB-lite"/>
    </source>
</evidence>
<dbReference type="PANTHER" id="PTHR10763">
    <property type="entry name" value="CELL DIVISION CONTROL PROTEIN 6-RELATED"/>
    <property type="match status" value="1"/>
</dbReference>
<dbReference type="OMA" id="LFEWSLH"/>
<dbReference type="SUPFAM" id="SSF46785">
    <property type="entry name" value="Winged helix' DNA-binding domain"/>
    <property type="match status" value="1"/>
</dbReference>
<keyword evidence="13" id="KW-1185">Reference proteome</keyword>
<feature type="domain" description="AAA+ ATPase" evidence="9">
    <location>
        <begin position="172"/>
        <end position="324"/>
    </location>
</feature>
<dbReference type="GO" id="GO:0033314">
    <property type="term" value="P:mitotic DNA replication checkpoint signaling"/>
    <property type="evidence" value="ECO:0000318"/>
    <property type="project" value="GO_Central"/>
</dbReference>
<evidence type="ECO:0000256" key="4">
    <source>
        <dbReference type="ARBA" id="ARBA00022705"/>
    </source>
</evidence>
<dbReference type="InterPro" id="IPR036388">
    <property type="entry name" value="WH-like_DNA-bd_sf"/>
</dbReference>
<dbReference type="InterPro" id="IPR003593">
    <property type="entry name" value="AAA+_ATPase"/>
</dbReference>
<dbReference type="GO" id="GO:0051301">
    <property type="term" value="P:cell division"/>
    <property type="evidence" value="ECO:0007669"/>
    <property type="project" value="UniProtKB-UniRule"/>
</dbReference>
<dbReference type="HOGENOM" id="CLU_012774_2_0_1"/>